<keyword evidence="1" id="KW-0812">Transmembrane</keyword>
<evidence type="ECO:0000259" key="2">
    <source>
        <dbReference type="PROSITE" id="PS50208"/>
    </source>
</evidence>
<dbReference type="InterPro" id="IPR029030">
    <property type="entry name" value="Caspase-like_dom_sf"/>
</dbReference>
<keyword evidence="1" id="KW-1133">Transmembrane helix</keyword>
<dbReference type="InterPro" id="IPR025519">
    <property type="entry name" value="DUF4407"/>
</dbReference>
<organism evidence="3 4">
    <name type="scientific">Noviherbaspirillum pedocola</name>
    <dbReference type="NCBI Taxonomy" id="2801341"/>
    <lineage>
        <taxon>Bacteria</taxon>
        <taxon>Pseudomonadati</taxon>
        <taxon>Pseudomonadota</taxon>
        <taxon>Betaproteobacteria</taxon>
        <taxon>Burkholderiales</taxon>
        <taxon>Oxalobacteraceae</taxon>
        <taxon>Noviherbaspirillum</taxon>
    </lineage>
</organism>
<comment type="caution">
    <text evidence="3">The sequence shown here is derived from an EMBL/GenBank/DDBJ whole genome shotgun (WGS) entry which is preliminary data.</text>
</comment>
<reference evidence="3" key="1">
    <citation type="submission" date="2021-01" db="EMBL/GenBank/DDBJ databases">
        <title>Genome sequence of strain Noviherbaspirillum sp. DKR-6.</title>
        <authorList>
            <person name="Chaudhary D.K."/>
        </authorList>
    </citation>
    <scope>NUCLEOTIDE SEQUENCE</scope>
    <source>
        <strain evidence="3">DKR-6</strain>
    </source>
</reference>
<feature type="transmembrane region" description="Helical" evidence="1">
    <location>
        <begin position="38"/>
        <end position="60"/>
    </location>
</feature>
<dbReference type="InterPro" id="IPR011600">
    <property type="entry name" value="Pept_C14_caspase"/>
</dbReference>
<feature type="transmembrane region" description="Helical" evidence="1">
    <location>
        <begin position="109"/>
        <end position="128"/>
    </location>
</feature>
<sequence length="631" mass="69358">MALMTVIARCLLAVMGYDRAVVSYLSRKDFWRLALSSLLCLCSAFLYAVSAAYLAYVAVYADFARWLTATGIGIGVFLFAVTMQRLFVSTGGYAHHWDQQRLAQWRPDRLRLVCVVIIALLLSLPYLLMSHRDRLDQQIEEIRQTKAAFYRDQLRRARDDRREDLSRARALVAEDEQRVTARIAGAVAPVKHTAVAQSGRRRALLIGVHRYQHFDALPGVGTDVQTLERSLADAGFITTVSIDETRDQLVLKIDSYLKSLQKGDISIVYYEGHALQRAGRNHLVPADYQPGARAGAYPISQLIDDVANTSPQWSIVVLDVKHRFPESAHLGLAPVHSQPNTVVVTAIPPGTVQPANVASDSMLAATFAHQIGVADNPQQMLQRVVTETAERSLRLTGWKQQVVATFGKHTDLFRSADIAAASEKEGPPGTVGTDSVGCREDSVQTLQRCLRARLNVLDASLNAIQRHRHAEDEHNVDLYLASLHQSSMLSERWKLLWDERGGNIVLALLIALAMVLGDLLRDLGVDALRSYEQWRAAGARIAIEAGYEKARQSVGDALTPYAAGPLPGLRWHELNQYFENPSAARLSLGGVVAAANGSDAELRQALILPATTPLLPAPQKDANPDSTGPVT</sequence>
<dbReference type="PANTHER" id="PTHR22576:SF37">
    <property type="entry name" value="MUCOSA-ASSOCIATED LYMPHOID TISSUE LYMPHOMA TRANSLOCATION PROTEIN 1"/>
    <property type="match status" value="1"/>
</dbReference>
<dbReference type="InterPro" id="IPR001309">
    <property type="entry name" value="Pept_C14_p20"/>
</dbReference>
<keyword evidence="1" id="KW-0472">Membrane</keyword>
<dbReference type="Pfam" id="PF00656">
    <property type="entry name" value="Peptidase_C14"/>
    <property type="match status" value="1"/>
</dbReference>
<gene>
    <name evidence="3" type="ORF">JJB74_11565</name>
</gene>
<dbReference type="Proteomes" id="UP000622890">
    <property type="component" value="Unassembled WGS sequence"/>
</dbReference>
<name>A0A934W1J6_9BURK</name>
<dbReference type="PANTHER" id="PTHR22576">
    <property type="entry name" value="MUCOSA ASSOCIATED LYMPHOID TISSUE LYMPHOMA TRANSLOCATION PROTEIN 1/PARACASPASE"/>
    <property type="match status" value="1"/>
</dbReference>
<dbReference type="RefSeq" id="WP_234484117.1">
    <property type="nucleotide sequence ID" value="NZ_JAEPBG010000004.1"/>
</dbReference>
<dbReference type="AlphaFoldDB" id="A0A934W1J6"/>
<evidence type="ECO:0000256" key="1">
    <source>
        <dbReference type="SAM" id="Phobius"/>
    </source>
</evidence>
<accession>A0A934W1J6</accession>
<feature type="domain" description="Caspase family p20" evidence="2">
    <location>
        <begin position="199"/>
        <end position="276"/>
    </location>
</feature>
<dbReference type="GO" id="GO:0006508">
    <property type="term" value="P:proteolysis"/>
    <property type="evidence" value="ECO:0007669"/>
    <property type="project" value="InterPro"/>
</dbReference>
<dbReference type="SUPFAM" id="SSF52129">
    <property type="entry name" value="Caspase-like"/>
    <property type="match status" value="1"/>
</dbReference>
<evidence type="ECO:0000313" key="3">
    <source>
        <dbReference type="EMBL" id="MBK4735251.1"/>
    </source>
</evidence>
<proteinExistence type="predicted"/>
<dbReference type="GO" id="GO:0004197">
    <property type="term" value="F:cysteine-type endopeptidase activity"/>
    <property type="evidence" value="ECO:0007669"/>
    <property type="project" value="InterPro"/>
</dbReference>
<dbReference type="PROSITE" id="PS50208">
    <property type="entry name" value="CASPASE_P20"/>
    <property type="match status" value="1"/>
</dbReference>
<dbReference type="Gene3D" id="3.40.50.1460">
    <property type="match status" value="1"/>
</dbReference>
<protein>
    <submittedName>
        <fullName evidence="3">Caspase family protein</fullName>
    </submittedName>
</protein>
<keyword evidence="4" id="KW-1185">Reference proteome</keyword>
<dbReference type="Pfam" id="PF14362">
    <property type="entry name" value="DUF4407"/>
    <property type="match status" value="1"/>
</dbReference>
<dbReference type="EMBL" id="JAEPBG010000004">
    <property type="protein sequence ID" value="MBK4735251.1"/>
    <property type="molecule type" value="Genomic_DNA"/>
</dbReference>
<dbReference type="InterPro" id="IPR052039">
    <property type="entry name" value="Caspase-related_regulators"/>
</dbReference>
<evidence type="ECO:0000313" key="4">
    <source>
        <dbReference type="Proteomes" id="UP000622890"/>
    </source>
</evidence>
<feature type="transmembrane region" description="Helical" evidence="1">
    <location>
        <begin position="66"/>
        <end position="88"/>
    </location>
</feature>